<feature type="region of interest" description="Disordered" evidence="2">
    <location>
        <begin position="359"/>
        <end position="422"/>
    </location>
</feature>
<keyword evidence="4" id="KW-1185">Reference proteome</keyword>
<feature type="region of interest" description="Disordered" evidence="2">
    <location>
        <begin position="1"/>
        <end position="33"/>
    </location>
</feature>
<dbReference type="EMBL" id="MU001820">
    <property type="protein sequence ID" value="KAF2796866.1"/>
    <property type="molecule type" value="Genomic_DNA"/>
</dbReference>
<accession>A0A6A6XK01</accession>
<keyword evidence="1" id="KW-0175">Coiled coil</keyword>
<protein>
    <submittedName>
        <fullName evidence="3">Uncharacterized protein</fullName>
    </submittedName>
</protein>
<dbReference type="AlphaFoldDB" id="A0A6A6XK01"/>
<evidence type="ECO:0000256" key="2">
    <source>
        <dbReference type="SAM" id="MobiDB-lite"/>
    </source>
</evidence>
<feature type="coiled-coil region" evidence="1">
    <location>
        <begin position="63"/>
        <end position="182"/>
    </location>
</feature>
<name>A0A6A6XK01_9PLEO</name>
<dbReference type="Proteomes" id="UP000799757">
    <property type="component" value="Unassembled WGS sequence"/>
</dbReference>
<organism evidence="3 4">
    <name type="scientific">Melanomma pulvis-pyrius CBS 109.77</name>
    <dbReference type="NCBI Taxonomy" id="1314802"/>
    <lineage>
        <taxon>Eukaryota</taxon>
        <taxon>Fungi</taxon>
        <taxon>Dikarya</taxon>
        <taxon>Ascomycota</taxon>
        <taxon>Pezizomycotina</taxon>
        <taxon>Dothideomycetes</taxon>
        <taxon>Pleosporomycetidae</taxon>
        <taxon>Pleosporales</taxon>
        <taxon>Melanommataceae</taxon>
        <taxon>Melanomma</taxon>
    </lineage>
</organism>
<evidence type="ECO:0000256" key="1">
    <source>
        <dbReference type="SAM" id="Coils"/>
    </source>
</evidence>
<feature type="compositionally biased region" description="Basic and acidic residues" evidence="2">
    <location>
        <begin position="359"/>
        <end position="377"/>
    </location>
</feature>
<reference evidence="3" key="1">
    <citation type="journal article" date="2020" name="Stud. Mycol.">
        <title>101 Dothideomycetes genomes: a test case for predicting lifestyles and emergence of pathogens.</title>
        <authorList>
            <person name="Haridas S."/>
            <person name="Albert R."/>
            <person name="Binder M."/>
            <person name="Bloem J."/>
            <person name="Labutti K."/>
            <person name="Salamov A."/>
            <person name="Andreopoulos B."/>
            <person name="Baker S."/>
            <person name="Barry K."/>
            <person name="Bills G."/>
            <person name="Bluhm B."/>
            <person name="Cannon C."/>
            <person name="Castanera R."/>
            <person name="Culley D."/>
            <person name="Daum C."/>
            <person name="Ezra D."/>
            <person name="Gonzalez J."/>
            <person name="Henrissat B."/>
            <person name="Kuo A."/>
            <person name="Liang C."/>
            <person name="Lipzen A."/>
            <person name="Lutzoni F."/>
            <person name="Magnuson J."/>
            <person name="Mondo S."/>
            <person name="Nolan M."/>
            <person name="Ohm R."/>
            <person name="Pangilinan J."/>
            <person name="Park H.-J."/>
            <person name="Ramirez L."/>
            <person name="Alfaro M."/>
            <person name="Sun H."/>
            <person name="Tritt A."/>
            <person name="Yoshinaga Y."/>
            <person name="Zwiers L.-H."/>
            <person name="Turgeon B."/>
            <person name="Goodwin S."/>
            <person name="Spatafora J."/>
            <person name="Crous P."/>
            <person name="Grigoriev I."/>
        </authorList>
    </citation>
    <scope>NUCLEOTIDE SEQUENCE</scope>
    <source>
        <strain evidence="3">CBS 109.77</strain>
    </source>
</reference>
<proteinExistence type="predicted"/>
<gene>
    <name evidence="3" type="ORF">K505DRAFT_334796</name>
</gene>
<evidence type="ECO:0000313" key="4">
    <source>
        <dbReference type="Proteomes" id="UP000799757"/>
    </source>
</evidence>
<feature type="coiled-coil region" evidence="1">
    <location>
        <begin position="236"/>
        <end position="322"/>
    </location>
</feature>
<sequence>MGLFGRTKDKKAKKEVKNPPKLRPSPSIYQAPGLRPVLTAKPVSQIQVNHQDTSDDAKWIARCQRLQDDADRYRIQAVDSEQRRLHQVEELRRQLQASRVVQEQGEERHKYELDMMRRRADVLEREFEIKRRREKDLLAAADDSTRKLAKSRRELDSKTVTLNQKDQELNRAQEELHKVNSSLHSTTQHLNQTLSDMEFLTTTMHDKDMQYAESMSNLSCEREWLKMEREQYCHNFDQATRVLNETTTERDHLRNELRDMKRKTSQVREETEILKAATNTLDTTKLELNRTRNDLRNATREAQQAKEEAKIKDRRMAFVQQQCAILQDKLSKNMKADAKFDNPRRHTLGTMVSAPMLKGIREHTEETGKLVEREAKDTTQLPRGPQSGAKSKDVLKMQNRRTSQGRQHKSRLRGFPEVDSSD</sequence>
<evidence type="ECO:0000313" key="3">
    <source>
        <dbReference type="EMBL" id="KAF2796866.1"/>
    </source>
</evidence>